<keyword evidence="6 7" id="KW-0998">Cell outer membrane</keyword>
<evidence type="ECO:0000256" key="3">
    <source>
        <dbReference type="ARBA" id="ARBA00022452"/>
    </source>
</evidence>
<keyword evidence="2 7" id="KW-0813">Transport</keyword>
<feature type="domain" description="TonB-dependent receptor plug" evidence="8">
    <location>
        <begin position="216"/>
        <end position="333"/>
    </location>
</feature>
<dbReference type="InterPro" id="IPR023997">
    <property type="entry name" value="TonB-dep_OMP_SusC/RagA_CS"/>
</dbReference>
<dbReference type="RefSeq" id="WP_286652238.1">
    <property type="nucleotide sequence ID" value="NZ_JACAGK010000069.1"/>
</dbReference>
<comment type="similarity">
    <text evidence="7">Belongs to the TonB-dependent receptor family.</text>
</comment>
<evidence type="ECO:0000256" key="5">
    <source>
        <dbReference type="ARBA" id="ARBA00023136"/>
    </source>
</evidence>
<comment type="caution">
    <text evidence="9">The sequence shown here is derived from an EMBL/GenBank/DDBJ whole genome shotgun (WGS) entry which is preliminary data.</text>
</comment>
<name>A0ABT7NS69_9SPHI</name>
<evidence type="ECO:0000313" key="10">
    <source>
        <dbReference type="Proteomes" id="UP001170954"/>
    </source>
</evidence>
<dbReference type="InterPro" id="IPR008969">
    <property type="entry name" value="CarboxyPept-like_regulatory"/>
</dbReference>
<reference evidence="9" key="2">
    <citation type="journal article" date="2022" name="Sci. Total Environ.">
        <title>Prevalence, transmission, and molecular epidemiology of tet(X)-positive bacteria among humans, animals, and environmental niches in China: An epidemiological, and genomic-based study.</title>
        <authorList>
            <person name="Dong N."/>
            <person name="Zeng Y."/>
            <person name="Cai C."/>
            <person name="Sun C."/>
            <person name="Lu J."/>
            <person name="Liu C."/>
            <person name="Zhou H."/>
            <person name="Sun Q."/>
            <person name="Shu L."/>
            <person name="Wang H."/>
            <person name="Wang Y."/>
            <person name="Wang S."/>
            <person name="Wu C."/>
            <person name="Chan E.W."/>
            <person name="Chen G."/>
            <person name="Shen Z."/>
            <person name="Chen S."/>
            <person name="Zhang R."/>
        </authorList>
    </citation>
    <scope>NUCLEOTIDE SEQUENCE</scope>
    <source>
        <strain evidence="9">R1692</strain>
    </source>
</reference>
<dbReference type="Gene3D" id="2.40.170.20">
    <property type="entry name" value="TonB-dependent receptor, beta-barrel domain"/>
    <property type="match status" value="1"/>
</dbReference>
<comment type="subcellular location">
    <subcellularLocation>
        <location evidence="1 7">Cell outer membrane</location>
        <topology evidence="1 7">Multi-pass membrane protein</topology>
    </subcellularLocation>
</comment>
<gene>
    <name evidence="9" type="ORF">HX018_17680</name>
</gene>
<keyword evidence="3 7" id="KW-1134">Transmembrane beta strand</keyword>
<keyword evidence="10" id="KW-1185">Reference proteome</keyword>
<dbReference type="Gene3D" id="2.60.40.1120">
    <property type="entry name" value="Carboxypeptidase-like, regulatory domain"/>
    <property type="match status" value="1"/>
</dbReference>
<dbReference type="Proteomes" id="UP001170954">
    <property type="component" value="Unassembled WGS sequence"/>
</dbReference>
<dbReference type="Pfam" id="PF13715">
    <property type="entry name" value="CarbopepD_reg_2"/>
    <property type="match status" value="1"/>
</dbReference>
<dbReference type="EMBL" id="JACAGK010000069">
    <property type="protein sequence ID" value="MDM1050073.1"/>
    <property type="molecule type" value="Genomic_DNA"/>
</dbReference>
<dbReference type="NCBIfam" id="TIGR04057">
    <property type="entry name" value="SusC_RagA_signa"/>
    <property type="match status" value="1"/>
</dbReference>
<dbReference type="InterPro" id="IPR039426">
    <property type="entry name" value="TonB-dep_rcpt-like"/>
</dbReference>
<reference evidence="9" key="1">
    <citation type="submission" date="2020-06" db="EMBL/GenBank/DDBJ databases">
        <authorList>
            <person name="Dong N."/>
        </authorList>
    </citation>
    <scope>NUCLEOTIDE SEQUENCE</scope>
    <source>
        <strain evidence="9">R1692</strain>
    </source>
</reference>
<evidence type="ECO:0000313" key="9">
    <source>
        <dbReference type="EMBL" id="MDM1050073.1"/>
    </source>
</evidence>
<dbReference type="Pfam" id="PF07715">
    <property type="entry name" value="Plug"/>
    <property type="match status" value="1"/>
</dbReference>
<evidence type="ECO:0000256" key="6">
    <source>
        <dbReference type="ARBA" id="ARBA00023237"/>
    </source>
</evidence>
<sequence length="1111" mass="123831">MNFFKTKNLNFLLYAGMGFLCSQAPARAESVQKISIDVRNERIVDVFKQIKEQSNVSYLFDGKFTPIAKSITLKANSMELRELLPLIFQNQPFGYDYHKGVIVVREKTKDSQTRSSLTHIQEFVSGFVVNETGEALGGATVQLADGSKTVMTDAKGYFNLAISAETVSVRISYTGYETKTVILKQQEAPRIILNARQNILDETIVVGYGVQKKALVTSAVGSLKVDDSNMRQVASPTRLLEGRIAGVNVSMGSGNLASGERISIRGTSSISAGNNPLYVVDGVPINTSDMSLFSFGENYSPLAAFNHADIESIEILKDAASAAIYGSRASNGVVLITTKSGKAGRNDVRVNITTGFSEFANRNKIKLTSSQQYVNSYNAGVDNYNKQFGLAVGQSDYKIRISNPYEGLPDTDWLGLIVQKGYFQNYDASFSGGNTKTNYYFGLGLTDQSGVIKNNAIRKYNLNSKISHKFSDWLEIGANNMGNFIKNNQVPGANLGSTIIARAIEQRPFDRPFKPNGDYYVGGTDELTRHNPLQILNEQDAYVDNYRYLGTYYGQASFLDHFSFRTSFSADIGYTYDYTYYNDKHPYGTGVGRIIDYNRLIQNLVFDNVLNYNNSFGDLTVSAMLGHSFQKQMSRSSMIDGRGFPTPSMQVISVASEIFDASGSIGEYALESYFGRGTFSFQDKYLMTATFRADGSSKFHRDNRWGYFPSISFGWNVSREEFMGDNTNDLKIRASYGITGNQEGIGQYAYQALMSGGQNYGNISGISVSSFGNKDLRWERANQYDAGFDISFFKRRLNISFDAYYKKTFDLLYSRPIHATTGVTSIVSNIGTMENKGLELSINTNVPIGQVVWKSDFNIAHNKNKILSLLDDELPIAIGDNRALQVGKSIGAYYIFDWDGLYQYDGEVPQEQFDLGVRAGDVRWRDMDGNNIINDNDRIVTGDSNPKLTGGWNNSFSYKGFQLDMMFTFMYGTDIYAQWKSTGMANLGSNYAKDLTYVENAWTGPGTTNVYPRALIGLGHNTKNSTRFLEDGSFIRLRALTLGYNFDKSLVEQMKLKGLRVFATADNLFLLTRYSGWDPEVNNNLDPRYYGVDLFGVPQPRTFSFGLNVNL</sequence>
<organism evidence="9 10">
    <name type="scientific">Sphingobacterium hotanense</name>
    <dbReference type="NCBI Taxonomy" id="649196"/>
    <lineage>
        <taxon>Bacteria</taxon>
        <taxon>Pseudomonadati</taxon>
        <taxon>Bacteroidota</taxon>
        <taxon>Sphingobacteriia</taxon>
        <taxon>Sphingobacteriales</taxon>
        <taxon>Sphingobacteriaceae</taxon>
        <taxon>Sphingobacterium</taxon>
    </lineage>
</organism>
<evidence type="ECO:0000256" key="1">
    <source>
        <dbReference type="ARBA" id="ARBA00004571"/>
    </source>
</evidence>
<evidence type="ECO:0000259" key="8">
    <source>
        <dbReference type="Pfam" id="PF07715"/>
    </source>
</evidence>
<evidence type="ECO:0000256" key="7">
    <source>
        <dbReference type="PROSITE-ProRule" id="PRU01360"/>
    </source>
</evidence>
<proteinExistence type="inferred from homology"/>
<protein>
    <submittedName>
        <fullName evidence="9">TonB-dependent receptor</fullName>
    </submittedName>
</protein>
<keyword evidence="4 7" id="KW-0812">Transmembrane</keyword>
<dbReference type="SUPFAM" id="SSF49464">
    <property type="entry name" value="Carboxypeptidase regulatory domain-like"/>
    <property type="match status" value="1"/>
</dbReference>
<dbReference type="InterPro" id="IPR037066">
    <property type="entry name" value="Plug_dom_sf"/>
</dbReference>
<dbReference type="Gene3D" id="2.170.130.10">
    <property type="entry name" value="TonB-dependent receptor, plug domain"/>
    <property type="match status" value="1"/>
</dbReference>
<accession>A0ABT7NS69</accession>
<dbReference type="SUPFAM" id="SSF56935">
    <property type="entry name" value="Porins"/>
    <property type="match status" value="1"/>
</dbReference>
<keyword evidence="9" id="KW-0675">Receptor</keyword>
<dbReference type="InterPro" id="IPR036942">
    <property type="entry name" value="Beta-barrel_TonB_sf"/>
</dbReference>
<dbReference type="InterPro" id="IPR023996">
    <property type="entry name" value="TonB-dep_OMP_SusC/RagA"/>
</dbReference>
<dbReference type="PROSITE" id="PS52016">
    <property type="entry name" value="TONB_DEPENDENT_REC_3"/>
    <property type="match status" value="1"/>
</dbReference>
<dbReference type="NCBIfam" id="TIGR04056">
    <property type="entry name" value="OMP_RagA_SusC"/>
    <property type="match status" value="1"/>
</dbReference>
<keyword evidence="5 7" id="KW-0472">Membrane</keyword>
<evidence type="ECO:0000256" key="2">
    <source>
        <dbReference type="ARBA" id="ARBA00022448"/>
    </source>
</evidence>
<evidence type="ECO:0000256" key="4">
    <source>
        <dbReference type="ARBA" id="ARBA00022692"/>
    </source>
</evidence>
<dbReference type="InterPro" id="IPR012910">
    <property type="entry name" value="Plug_dom"/>
</dbReference>